<keyword evidence="3" id="KW-1185">Reference proteome</keyword>
<dbReference type="AlphaFoldDB" id="A0A3M7QDV2"/>
<feature type="domain" description="HAT C-terminal dimerisation" evidence="1">
    <location>
        <begin position="52"/>
        <end position="92"/>
    </location>
</feature>
<name>A0A3M7QDV2_BRAPC</name>
<dbReference type="EMBL" id="REGN01006472">
    <property type="protein sequence ID" value="RNA09374.1"/>
    <property type="molecule type" value="Genomic_DNA"/>
</dbReference>
<dbReference type="OrthoDB" id="1607513at2759"/>
<proteinExistence type="predicted"/>
<organism evidence="2 3">
    <name type="scientific">Brachionus plicatilis</name>
    <name type="common">Marine rotifer</name>
    <name type="synonym">Brachionus muelleri</name>
    <dbReference type="NCBI Taxonomy" id="10195"/>
    <lineage>
        <taxon>Eukaryota</taxon>
        <taxon>Metazoa</taxon>
        <taxon>Spiralia</taxon>
        <taxon>Gnathifera</taxon>
        <taxon>Rotifera</taxon>
        <taxon>Eurotatoria</taxon>
        <taxon>Monogononta</taxon>
        <taxon>Pseudotrocha</taxon>
        <taxon>Ploima</taxon>
        <taxon>Brachionidae</taxon>
        <taxon>Brachionus</taxon>
    </lineage>
</organism>
<protein>
    <recommendedName>
        <fullName evidence="1">HAT C-terminal dimerisation domain-containing protein</fullName>
    </recommendedName>
</protein>
<evidence type="ECO:0000313" key="2">
    <source>
        <dbReference type="EMBL" id="RNA09374.1"/>
    </source>
</evidence>
<evidence type="ECO:0000259" key="1">
    <source>
        <dbReference type="Pfam" id="PF05699"/>
    </source>
</evidence>
<dbReference type="GO" id="GO:0046983">
    <property type="term" value="F:protein dimerization activity"/>
    <property type="evidence" value="ECO:0007669"/>
    <property type="project" value="InterPro"/>
</dbReference>
<gene>
    <name evidence="2" type="ORF">BpHYR1_003548</name>
</gene>
<dbReference type="InterPro" id="IPR008906">
    <property type="entry name" value="HATC_C_dom"/>
</dbReference>
<accession>A0A3M7QDV2</accession>
<evidence type="ECO:0000313" key="3">
    <source>
        <dbReference type="Proteomes" id="UP000276133"/>
    </source>
</evidence>
<dbReference type="Pfam" id="PF05699">
    <property type="entry name" value="Dimer_Tnp_hAT"/>
    <property type="match status" value="1"/>
</dbReference>
<sequence length="102" mass="11679">MTIALKSKKKRNFLNYRIEHNLLKLNKKKFTGHSSNSEIFSVMASKASKRTISRWKKLLDLASVVIAIPATSVPSERFFSHAGYQLWDGNNSIYLFGPRSNF</sequence>
<dbReference type="Proteomes" id="UP000276133">
    <property type="component" value="Unassembled WGS sequence"/>
</dbReference>
<comment type="caution">
    <text evidence="2">The sequence shown here is derived from an EMBL/GenBank/DDBJ whole genome shotgun (WGS) entry which is preliminary data.</text>
</comment>
<reference evidence="2 3" key="1">
    <citation type="journal article" date="2018" name="Sci. Rep.">
        <title>Genomic signatures of local adaptation to the degree of environmental predictability in rotifers.</title>
        <authorList>
            <person name="Franch-Gras L."/>
            <person name="Hahn C."/>
            <person name="Garcia-Roger E.M."/>
            <person name="Carmona M.J."/>
            <person name="Serra M."/>
            <person name="Gomez A."/>
        </authorList>
    </citation>
    <scope>NUCLEOTIDE SEQUENCE [LARGE SCALE GENOMIC DNA]</scope>
    <source>
        <strain evidence="2">HYR1</strain>
    </source>
</reference>
<dbReference type="InterPro" id="IPR012337">
    <property type="entry name" value="RNaseH-like_sf"/>
</dbReference>
<dbReference type="SUPFAM" id="SSF53098">
    <property type="entry name" value="Ribonuclease H-like"/>
    <property type="match status" value="1"/>
</dbReference>